<proteinExistence type="predicted"/>
<name>X1SNR1_9ZZZZ</name>
<dbReference type="EMBL" id="BARW01008134">
    <property type="protein sequence ID" value="GAI80796.1"/>
    <property type="molecule type" value="Genomic_DNA"/>
</dbReference>
<gene>
    <name evidence="1" type="ORF">S12H4_16769</name>
</gene>
<evidence type="ECO:0000313" key="1">
    <source>
        <dbReference type="EMBL" id="GAI80796.1"/>
    </source>
</evidence>
<organism evidence="1">
    <name type="scientific">marine sediment metagenome</name>
    <dbReference type="NCBI Taxonomy" id="412755"/>
    <lineage>
        <taxon>unclassified sequences</taxon>
        <taxon>metagenomes</taxon>
        <taxon>ecological metagenomes</taxon>
    </lineage>
</organism>
<protein>
    <submittedName>
        <fullName evidence="1">Uncharacterized protein</fullName>
    </submittedName>
</protein>
<dbReference type="AlphaFoldDB" id="X1SNR1"/>
<reference evidence="1" key="1">
    <citation type="journal article" date="2014" name="Front. Microbiol.">
        <title>High frequency of phylogenetically diverse reductive dehalogenase-homologous genes in deep subseafloor sedimentary metagenomes.</title>
        <authorList>
            <person name="Kawai M."/>
            <person name="Futagami T."/>
            <person name="Toyoda A."/>
            <person name="Takaki Y."/>
            <person name="Nishi S."/>
            <person name="Hori S."/>
            <person name="Arai W."/>
            <person name="Tsubouchi T."/>
            <person name="Morono Y."/>
            <person name="Uchiyama I."/>
            <person name="Ito T."/>
            <person name="Fujiyama A."/>
            <person name="Inagaki F."/>
            <person name="Takami H."/>
        </authorList>
    </citation>
    <scope>NUCLEOTIDE SEQUENCE</scope>
    <source>
        <strain evidence="1">Expedition CK06-06</strain>
    </source>
</reference>
<comment type="caution">
    <text evidence="1">The sequence shown here is derived from an EMBL/GenBank/DDBJ whole genome shotgun (WGS) entry which is preliminary data.</text>
</comment>
<accession>X1SNR1</accession>
<sequence length="70" mass="7769">MGDSDNCDDFRVRPGFICNVHSYDPATLESIDSDAVLTDITIRRCHTNAYGSSICNVHHFTHLVYHDAGA</sequence>